<evidence type="ECO:0000313" key="11">
    <source>
        <dbReference type="EMBL" id="SUQ19682.1"/>
    </source>
</evidence>
<keyword evidence="8 9" id="KW-0456">Lyase</keyword>
<keyword evidence="6 9" id="KW-0210">Decarboxylase</keyword>
<dbReference type="AlphaFoldDB" id="A0A380RXS1"/>
<evidence type="ECO:0000256" key="2">
    <source>
        <dbReference type="ARBA" id="ARBA00005170"/>
    </source>
</evidence>
<comment type="catalytic activity">
    <reaction evidence="1 9">
        <text>(2S)-2-acetolactate + H(+) = (R)-acetoin + CO2</text>
        <dbReference type="Rhea" id="RHEA:21580"/>
        <dbReference type="ChEBI" id="CHEBI:15378"/>
        <dbReference type="ChEBI" id="CHEBI:15686"/>
        <dbReference type="ChEBI" id="CHEBI:16526"/>
        <dbReference type="ChEBI" id="CHEBI:58476"/>
        <dbReference type="EC" id="4.1.1.5"/>
    </reaction>
</comment>
<reference evidence="11 12" key="1">
    <citation type="submission" date="2017-08" db="EMBL/GenBank/DDBJ databases">
        <authorList>
            <person name="de Groot N.N."/>
        </authorList>
    </citation>
    <scope>NUCLEOTIDE SEQUENCE [LARGE SCALE GENOMIC DNA]</scope>
    <source>
        <strain evidence="11 12">HM2</strain>
    </source>
</reference>
<dbReference type="EMBL" id="UHJL01000001">
    <property type="protein sequence ID" value="SUQ19682.1"/>
    <property type="molecule type" value="Genomic_DNA"/>
</dbReference>
<dbReference type="InterPro" id="IPR005128">
    <property type="entry name" value="Acetolactate_a_deCO2ase"/>
</dbReference>
<dbReference type="RefSeq" id="WP_109572248.1">
    <property type="nucleotide sequence ID" value="NZ_UHJL01000001.1"/>
</dbReference>
<evidence type="ECO:0000256" key="8">
    <source>
        <dbReference type="ARBA" id="ARBA00023239"/>
    </source>
</evidence>
<evidence type="ECO:0000256" key="9">
    <source>
        <dbReference type="PIRNR" id="PIRNR001332"/>
    </source>
</evidence>
<keyword evidence="7 9" id="KW-0005">Acetoin biosynthesis</keyword>
<gene>
    <name evidence="11" type="ORF">SAMN05661053_0922</name>
</gene>
<feature type="compositionally biased region" description="Polar residues" evidence="10">
    <location>
        <begin position="236"/>
        <end position="248"/>
    </location>
</feature>
<sequence>MKIFQVSTLQALMLGYTNPVITVAELLEHGNIGLGTFNNIDGEMIVLDGVCYRAKDDGNVVVAESDRGVPFSTVCTMDTVEPIAFGKCGNVEGLKAELNNIVDAHFGLNSMHMVRIDGVFDVVDARSESAYRSMHVSLKTILQKTQKSFKFQNIKGTLVGVFFPDFMDGINASGWHFHFISEDRKNGGHVFEIVMREGRGFISKINSIEIKLPDEPAFDTYSLKQASEKEIEDVEQGNSNSISNNKES</sequence>
<protein>
    <recommendedName>
        <fullName evidence="5 9">Alpha-acetolactate decarboxylase</fullName>
        <ecNumber evidence="4 9">4.1.1.5</ecNumber>
    </recommendedName>
</protein>
<dbReference type="EC" id="4.1.1.5" evidence="4 9"/>
<evidence type="ECO:0000256" key="3">
    <source>
        <dbReference type="ARBA" id="ARBA00007106"/>
    </source>
</evidence>
<name>A0A380RXS1_FIBSU</name>
<dbReference type="CDD" id="cd17299">
    <property type="entry name" value="acetolactate_decarboxylase"/>
    <property type="match status" value="1"/>
</dbReference>
<dbReference type="PIRSF" id="PIRSF001332">
    <property type="entry name" value="Acetolac_decarb"/>
    <property type="match status" value="1"/>
</dbReference>
<evidence type="ECO:0000256" key="7">
    <source>
        <dbReference type="ARBA" id="ARBA00023061"/>
    </source>
</evidence>
<evidence type="ECO:0000256" key="4">
    <source>
        <dbReference type="ARBA" id="ARBA00013204"/>
    </source>
</evidence>
<evidence type="ECO:0000256" key="6">
    <source>
        <dbReference type="ARBA" id="ARBA00022793"/>
    </source>
</evidence>
<evidence type="ECO:0000256" key="10">
    <source>
        <dbReference type="SAM" id="MobiDB-lite"/>
    </source>
</evidence>
<dbReference type="PANTHER" id="PTHR35524">
    <property type="entry name" value="ALPHA-ACETOLACTATE DECARBOXYLASE"/>
    <property type="match status" value="1"/>
</dbReference>
<evidence type="ECO:0000313" key="12">
    <source>
        <dbReference type="Proteomes" id="UP000255423"/>
    </source>
</evidence>
<dbReference type="PANTHER" id="PTHR35524:SF1">
    <property type="entry name" value="ALPHA-ACETOLACTATE DECARBOXYLASE"/>
    <property type="match status" value="1"/>
</dbReference>
<dbReference type="SUPFAM" id="SSF117856">
    <property type="entry name" value="AF0104/ALDC/Ptd012-like"/>
    <property type="match status" value="1"/>
</dbReference>
<dbReference type="UniPathway" id="UPA00626">
    <property type="reaction ID" value="UER00678"/>
</dbReference>
<organism evidence="11 12">
    <name type="scientific">Fibrobacter succinogenes</name>
    <name type="common">Bacteroides succinogenes</name>
    <dbReference type="NCBI Taxonomy" id="833"/>
    <lineage>
        <taxon>Bacteria</taxon>
        <taxon>Pseudomonadati</taxon>
        <taxon>Fibrobacterota</taxon>
        <taxon>Fibrobacteria</taxon>
        <taxon>Fibrobacterales</taxon>
        <taxon>Fibrobacteraceae</taxon>
        <taxon>Fibrobacter</taxon>
    </lineage>
</organism>
<dbReference type="Proteomes" id="UP000255423">
    <property type="component" value="Unassembled WGS sequence"/>
</dbReference>
<proteinExistence type="inferred from homology"/>
<evidence type="ECO:0000256" key="1">
    <source>
        <dbReference type="ARBA" id="ARBA00001784"/>
    </source>
</evidence>
<accession>A0A380RXS1</accession>
<feature type="region of interest" description="Disordered" evidence="10">
    <location>
        <begin position="229"/>
        <end position="248"/>
    </location>
</feature>
<dbReference type="GO" id="GO:0045151">
    <property type="term" value="P:acetoin biosynthetic process"/>
    <property type="evidence" value="ECO:0007669"/>
    <property type="project" value="UniProtKB-UniRule"/>
</dbReference>
<comment type="pathway">
    <text evidence="2 9">Polyol metabolism; (R,R)-butane-2,3-diol biosynthesis; (R,R)-butane-2,3-diol from pyruvate: step 2/3.</text>
</comment>
<dbReference type="Pfam" id="PF03306">
    <property type="entry name" value="AAL_decarboxy"/>
    <property type="match status" value="1"/>
</dbReference>
<comment type="similarity">
    <text evidence="3 9">Belongs to the alpha-acetolactate decarboxylase family.</text>
</comment>
<dbReference type="GO" id="GO:0047605">
    <property type="term" value="F:acetolactate decarboxylase activity"/>
    <property type="evidence" value="ECO:0007669"/>
    <property type="project" value="UniProtKB-UniRule"/>
</dbReference>
<dbReference type="Gene3D" id="3.30.1330.80">
    <property type="entry name" value="Hypothetical protein, similar to alpha- acetolactate decarboxylase, domain 2"/>
    <property type="match status" value="2"/>
</dbReference>
<evidence type="ECO:0000256" key="5">
    <source>
        <dbReference type="ARBA" id="ARBA00020164"/>
    </source>
</evidence>